<reference evidence="3" key="1">
    <citation type="submission" date="2012-07" db="EMBL/GenBank/DDBJ databases">
        <title>Genome of the Chinese tree shrew, a rising model animal genetically related to primates.</title>
        <authorList>
            <person name="Zhang G."/>
            <person name="Fan Y."/>
            <person name="Yao Y."/>
            <person name="Huang Z."/>
        </authorList>
    </citation>
    <scope>NUCLEOTIDE SEQUENCE [LARGE SCALE GENOMIC DNA]</scope>
</reference>
<feature type="compositionally biased region" description="Basic and acidic residues" evidence="1">
    <location>
        <begin position="16"/>
        <end position="25"/>
    </location>
</feature>
<feature type="region of interest" description="Disordered" evidence="1">
    <location>
        <begin position="1"/>
        <end position="27"/>
    </location>
</feature>
<organism evidence="2 3">
    <name type="scientific">Tupaia chinensis</name>
    <name type="common">Chinese tree shrew</name>
    <name type="synonym">Tupaia belangeri chinensis</name>
    <dbReference type="NCBI Taxonomy" id="246437"/>
    <lineage>
        <taxon>Eukaryota</taxon>
        <taxon>Metazoa</taxon>
        <taxon>Chordata</taxon>
        <taxon>Craniata</taxon>
        <taxon>Vertebrata</taxon>
        <taxon>Euteleostomi</taxon>
        <taxon>Mammalia</taxon>
        <taxon>Eutheria</taxon>
        <taxon>Euarchontoglires</taxon>
        <taxon>Scandentia</taxon>
        <taxon>Tupaiidae</taxon>
        <taxon>Tupaia</taxon>
    </lineage>
</organism>
<reference evidence="3" key="2">
    <citation type="journal article" date="2013" name="Nat. Commun.">
        <title>Genome of the Chinese tree shrew.</title>
        <authorList>
            <person name="Fan Y."/>
            <person name="Huang Z.Y."/>
            <person name="Cao C.C."/>
            <person name="Chen C.S."/>
            <person name="Chen Y.X."/>
            <person name="Fan D.D."/>
            <person name="He J."/>
            <person name="Hou H.L."/>
            <person name="Hu L."/>
            <person name="Hu X.T."/>
            <person name="Jiang X.T."/>
            <person name="Lai R."/>
            <person name="Lang Y.S."/>
            <person name="Liang B."/>
            <person name="Liao S.G."/>
            <person name="Mu D."/>
            <person name="Ma Y.Y."/>
            <person name="Niu Y.Y."/>
            <person name="Sun X.Q."/>
            <person name="Xia J.Q."/>
            <person name="Xiao J."/>
            <person name="Xiong Z.Q."/>
            <person name="Xu L."/>
            <person name="Yang L."/>
            <person name="Zhang Y."/>
            <person name="Zhao W."/>
            <person name="Zhao X.D."/>
            <person name="Zheng Y.T."/>
            <person name="Zhou J.M."/>
            <person name="Zhu Y.B."/>
            <person name="Zhang G.J."/>
            <person name="Wang J."/>
            <person name="Yao Y.G."/>
        </authorList>
    </citation>
    <scope>NUCLEOTIDE SEQUENCE [LARGE SCALE GENOMIC DNA]</scope>
</reference>
<dbReference type="InParanoid" id="L9L6I6"/>
<evidence type="ECO:0000313" key="3">
    <source>
        <dbReference type="Proteomes" id="UP000011518"/>
    </source>
</evidence>
<protein>
    <submittedName>
        <fullName evidence="2">Uncharacterized protein</fullName>
    </submittedName>
</protein>
<sequence length="152" mass="16426">MLASPVPNAGPEPPQEEGHCEEALDQKPTVKSILERSVVNLDGWAWSKGPPEDGAFLAKQPLSNDLVRVPETRRQKEPLKLGSEQSPEAGGLGWRREHLACLAPAGGFAQRSAAQHPSECALVDCTTYLGPVAMWETCQKGVTEQTQDTNLT</sequence>
<evidence type="ECO:0000313" key="2">
    <source>
        <dbReference type="EMBL" id="ELW70710.1"/>
    </source>
</evidence>
<feature type="compositionally biased region" description="Basic and acidic residues" evidence="1">
    <location>
        <begin position="69"/>
        <end position="79"/>
    </location>
</feature>
<dbReference type="EMBL" id="KB320486">
    <property type="protein sequence ID" value="ELW70710.1"/>
    <property type="molecule type" value="Genomic_DNA"/>
</dbReference>
<accession>L9L6I6</accession>
<proteinExistence type="predicted"/>
<gene>
    <name evidence="2" type="ORF">TREES_T100016715</name>
</gene>
<dbReference type="AlphaFoldDB" id="L9L6I6"/>
<keyword evidence="3" id="KW-1185">Reference proteome</keyword>
<dbReference type="Proteomes" id="UP000011518">
    <property type="component" value="Unassembled WGS sequence"/>
</dbReference>
<name>L9L6I6_TUPCH</name>
<feature type="region of interest" description="Disordered" evidence="1">
    <location>
        <begin position="69"/>
        <end position="91"/>
    </location>
</feature>
<evidence type="ECO:0000256" key="1">
    <source>
        <dbReference type="SAM" id="MobiDB-lite"/>
    </source>
</evidence>